<dbReference type="Proteomes" id="UP000596427">
    <property type="component" value="Chromosome"/>
</dbReference>
<dbReference type="InterPro" id="IPR050662">
    <property type="entry name" value="Sec-metab_biosynth-thioest"/>
</dbReference>
<evidence type="ECO:0000313" key="3">
    <source>
        <dbReference type="Proteomes" id="UP000596427"/>
    </source>
</evidence>
<evidence type="ECO:0000313" key="2">
    <source>
        <dbReference type="EMBL" id="QRG08505.1"/>
    </source>
</evidence>
<dbReference type="Pfam" id="PF00753">
    <property type="entry name" value="Lactamase_B"/>
    <property type="match status" value="1"/>
</dbReference>
<dbReference type="CDD" id="cd16278">
    <property type="entry name" value="metallo-hydrolase-like_MBL-fold"/>
    <property type="match status" value="1"/>
</dbReference>
<name>A0A974PRT7_9HYPH</name>
<dbReference type="Gene3D" id="1.10.10.10">
    <property type="entry name" value="Winged helix-like DNA-binding domain superfamily/Winged helix DNA-binding domain"/>
    <property type="match status" value="1"/>
</dbReference>
<dbReference type="InterPro" id="IPR001279">
    <property type="entry name" value="Metallo-B-lactamas"/>
</dbReference>
<dbReference type="InterPro" id="IPR036866">
    <property type="entry name" value="RibonucZ/Hydroxyglut_hydro"/>
</dbReference>
<evidence type="ECO:0000259" key="1">
    <source>
        <dbReference type="SMART" id="SM00849"/>
    </source>
</evidence>
<dbReference type="SUPFAM" id="SSF56281">
    <property type="entry name" value="Metallo-hydrolase/oxidoreductase"/>
    <property type="match status" value="1"/>
</dbReference>
<dbReference type="EMBL" id="CP063362">
    <property type="protein sequence ID" value="QRG08505.1"/>
    <property type="molecule type" value="Genomic_DNA"/>
</dbReference>
<dbReference type="InterPro" id="IPR041516">
    <property type="entry name" value="LACTB2_WH"/>
</dbReference>
<dbReference type="AlphaFoldDB" id="A0A974PRT7"/>
<proteinExistence type="predicted"/>
<keyword evidence="3" id="KW-1185">Reference proteome</keyword>
<reference evidence="2 3" key="1">
    <citation type="submission" date="2020-10" db="EMBL/GenBank/DDBJ databases">
        <title>Degradation of 1,4-Dioxane by Xanthobacter sp. YN2, via a Novel Group-2 Soluble Di-Iron Monooxygenase.</title>
        <authorList>
            <person name="Ma F."/>
            <person name="Wang Y."/>
            <person name="Yang J."/>
            <person name="Guo H."/>
            <person name="Su D."/>
            <person name="Yu L."/>
        </authorList>
    </citation>
    <scope>NUCLEOTIDE SEQUENCE [LARGE SCALE GENOMIC DNA]</scope>
    <source>
        <strain evidence="2 3">YN2</strain>
    </source>
</reference>
<dbReference type="Pfam" id="PF17778">
    <property type="entry name" value="WHD_BLACT"/>
    <property type="match status" value="1"/>
</dbReference>
<organism evidence="2 3">
    <name type="scientific">Xanthobacter dioxanivorans</name>
    <dbReference type="NCBI Taxonomy" id="2528964"/>
    <lineage>
        <taxon>Bacteria</taxon>
        <taxon>Pseudomonadati</taxon>
        <taxon>Pseudomonadota</taxon>
        <taxon>Alphaproteobacteria</taxon>
        <taxon>Hyphomicrobiales</taxon>
        <taxon>Xanthobacteraceae</taxon>
        <taxon>Xanthobacter</taxon>
    </lineage>
</organism>
<accession>A0A974PRT7</accession>
<gene>
    <name evidence="2" type="ORF">EZH22_09570</name>
</gene>
<dbReference type="PANTHER" id="PTHR23131">
    <property type="entry name" value="ENDORIBONUCLEASE LACTB2"/>
    <property type="match status" value="1"/>
</dbReference>
<dbReference type="Gene3D" id="3.60.15.10">
    <property type="entry name" value="Ribonuclease Z/Hydroxyacylglutathione hydrolase-like"/>
    <property type="match status" value="1"/>
</dbReference>
<dbReference type="SMART" id="SM00849">
    <property type="entry name" value="Lactamase_B"/>
    <property type="match status" value="1"/>
</dbReference>
<sequence length="304" mass="32295">MSDDIPFNRDFDVPSGRVDQVSPLVRRIVAPNPSPFTFTGTCSYIVGRGQVAILDPGPDDPAHVAALLDAVRGEQVTHIFVTHTHRDHSPAARAIQAATGAVTVAEGPHRPARPLARGEVNPLDASADTDFRPDIVLADGAAVAGAGWTLTALATPGHTANHLAFSLAEDDLLFSGDHVMAWATSIVAPPDGAMGDYIRSLEILAARPERIYLPGHGGPVTDAPAFVRDYLDHRRAREAAILRALDREVETIPDLVRGIYIGLDPRLVGAASLTVLAHLEHLVESGRVVTEGASALDGRFRRAA</sequence>
<dbReference type="RefSeq" id="WP_203195416.1">
    <property type="nucleotide sequence ID" value="NZ_CP063362.1"/>
</dbReference>
<protein>
    <submittedName>
        <fullName evidence="2">MBL fold metallo-hydrolase</fullName>
    </submittedName>
</protein>
<dbReference type="KEGG" id="xdi:EZH22_09570"/>
<dbReference type="InterPro" id="IPR036388">
    <property type="entry name" value="WH-like_DNA-bd_sf"/>
</dbReference>
<dbReference type="PANTHER" id="PTHR23131:SF0">
    <property type="entry name" value="ENDORIBONUCLEASE LACTB2"/>
    <property type="match status" value="1"/>
</dbReference>
<feature type="domain" description="Metallo-beta-lactamase" evidence="1">
    <location>
        <begin position="39"/>
        <end position="216"/>
    </location>
</feature>